<gene>
    <name evidence="2" type="ORF">UFOPK2582_00877</name>
</gene>
<sequence>MDPVRLACVRHAASVRPEPGSNSPSRSLTLNLPKKTEPRKSKSRYQKRNLIPTGTVLAFCHRFNPTAIVRYVLINVLIWNCLIRSLPNVRQPALAYLAFCLPLSRSADLPNGRLQPEHSSMARGSDSCSQRLFPAVWGERRTYSLWFRVSTRNRVTPDTPRKKRLKPQETESVRNQQVVCVLSSLQQDELSVKYVRTLHRVKIAFASGLQRDLIHVVTGRVSAYLTLGFCKANTDQ</sequence>
<evidence type="ECO:0000313" key="2">
    <source>
        <dbReference type="EMBL" id="CAB4699609.1"/>
    </source>
</evidence>
<proteinExistence type="predicted"/>
<dbReference type="EMBL" id="CAEZXS010000093">
    <property type="protein sequence ID" value="CAB4699609.1"/>
    <property type="molecule type" value="Genomic_DNA"/>
</dbReference>
<accession>A0A6J6PLY2</accession>
<dbReference type="AlphaFoldDB" id="A0A6J6PLY2"/>
<evidence type="ECO:0000256" key="1">
    <source>
        <dbReference type="SAM" id="MobiDB-lite"/>
    </source>
</evidence>
<reference evidence="2" key="1">
    <citation type="submission" date="2020-05" db="EMBL/GenBank/DDBJ databases">
        <authorList>
            <person name="Chiriac C."/>
            <person name="Salcher M."/>
            <person name="Ghai R."/>
            <person name="Kavagutti S V."/>
        </authorList>
    </citation>
    <scope>NUCLEOTIDE SEQUENCE</scope>
</reference>
<name>A0A6J6PLY2_9ZZZZ</name>
<feature type="region of interest" description="Disordered" evidence="1">
    <location>
        <begin position="15"/>
        <end position="44"/>
    </location>
</feature>
<protein>
    <submittedName>
        <fullName evidence="2">Unannotated protein</fullName>
    </submittedName>
</protein>
<organism evidence="2">
    <name type="scientific">freshwater metagenome</name>
    <dbReference type="NCBI Taxonomy" id="449393"/>
    <lineage>
        <taxon>unclassified sequences</taxon>
        <taxon>metagenomes</taxon>
        <taxon>ecological metagenomes</taxon>
    </lineage>
</organism>
<feature type="compositionally biased region" description="Polar residues" evidence="1">
    <location>
        <begin position="20"/>
        <end position="30"/>
    </location>
</feature>